<evidence type="ECO:0000313" key="3">
    <source>
        <dbReference type="Proteomes" id="UP000076077"/>
    </source>
</evidence>
<dbReference type="RefSeq" id="WP_067149956.1">
    <property type="nucleotide sequence ID" value="NZ_CP014864.1"/>
</dbReference>
<protein>
    <submittedName>
        <fullName evidence="1">Uncharacterized protein</fullName>
    </submittedName>
</protein>
<evidence type="ECO:0000313" key="2">
    <source>
        <dbReference type="EMBL" id="MCX2802523.1"/>
    </source>
</evidence>
<dbReference type="Proteomes" id="UP000076077">
    <property type="component" value="Chromosome"/>
</dbReference>
<reference evidence="1" key="2">
    <citation type="submission" date="2016-03" db="EMBL/GenBank/DDBJ databases">
        <authorList>
            <person name="Ploux O."/>
        </authorList>
    </citation>
    <scope>NUCLEOTIDE SEQUENCE [LARGE SCALE GENOMIC DNA]</scope>
    <source>
        <strain evidence="1">DAU221</strain>
    </source>
</reference>
<reference evidence="2" key="3">
    <citation type="submission" date="2022-11" db="EMBL/GenBank/DDBJ databases">
        <title>Chitin-degrading and fungicidal potential of chitinolytic bacterial strains from marine environment of the Pacific Ocean regions.</title>
        <authorList>
            <person name="Pentekhina I."/>
            <person name="Nedashkovskaya O."/>
            <person name="Seitkalieva A."/>
            <person name="Podvolotskaya A."/>
            <person name="Tekutyeva L."/>
            <person name="Balabanova L."/>
        </authorList>
    </citation>
    <scope>NUCLEOTIDE SEQUENCE</scope>
    <source>
        <strain evidence="2">KMM 6838</strain>
    </source>
</reference>
<accession>A0A143HIC7</accession>
<sequence length="148" mass="16948">MNHRYLCANHHQWLTADPLRAEQAWMDWIERGASLCEDGNQGEAIPFLGCAYELADFLLSVRRPAYAIAAQRFAESARLLMDAYHHRGQQNHGNYILVGASSRLARELKDGDNYRITADCIRTLYTREPNPPARQQWQRQLGGIVSLH</sequence>
<dbReference type="EMBL" id="JAPHQB010000019">
    <property type="protein sequence ID" value="MCX2802523.1"/>
    <property type="molecule type" value="Genomic_DNA"/>
</dbReference>
<dbReference type="EMBL" id="CP014864">
    <property type="protein sequence ID" value="AMX01230.1"/>
    <property type="molecule type" value="Genomic_DNA"/>
</dbReference>
<dbReference type="KEGG" id="mthd:A3224_00330"/>
<gene>
    <name evidence="1" type="ORF">A3224_00330</name>
    <name evidence="2" type="ORF">OQJ68_12070</name>
</gene>
<keyword evidence="3" id="KW-1185">Reference proteome</keyword>
<dbReference type="OrthoDB" id="5733587at2"/>
<proteinExistence type="predicted"/>
<reference evidence="3" key="1">
    <citation type="submission" date="2016-03" db="EMBL/GenBank/DDBJ databases">
        <authorList>
            <person name="Lee Y.-S."/>
            <person name="Choi Y.-L."/>
        </authorList>
    </citation>
    <scope>NUCLEOTIDE SEQUENCE [LARGE SCALE GENOMIC DNA]</scope>
    <source>
        <strain evidence="3">DAU221</strain>
    </source>
</reference>
<dbReference type="Proteomes" id="UP001209730">
    <property type="component" value="Unassembled WGS sequence"/>
</dbReference>
<dbReference type="GeneID" id="76606493"/>
<organism evidence="1 3">
    <name type="scientific">Microbulbifer thermotolerans</name>
    <dbReference type="NCBI Taxonomy" id="252514"/>
    <lineage>
        <taxon>Bacteria</taxon>
        <taxon>Pseudomonadati</taxon>
        <taxon>Pseudomonadota</taxon>
        <taxon>Gammaproteobacteria</taxon>
        <taxon>Cellvibrionales</taxon>
        <taxon>Microbulbiferaceae</taxon>
        <taxon>Microbulbifer</taxon>
    </lineage>
</organism>
<evidence type="ECO:0000313" key="1">
    <source>
        <dbReference type="EMBL" id="AMX01230.1"/>
    </source>
</evidence>
<name>A0A143HIC7_MICTH</name>
<dbReference type="AlphaFoldDB" id="A0A143HIC7"/>